<reference evidence="1" key="1">
    <citation type="submission" date="2020-08" db="EMBL/GenBank/DDBJ databases">
        <authorList>
            <person name="Uke A."/>
            <person name="Chhe C."/>
            <person name="Baramee S."/>
            <person name="Kosugi A."/>
        </authorList>
    </citation>
    <scope>NUCLEOTIDE SEQUENCE</scope>
    <source>
        <strain evidence="1">DA-C8</strain>
    </source>
</reference>
<name>A0A916QCH1_9BACL</name>
<dbReference type="Proteomes" id="UP000654993">
    <property type="component" value="Unassembled WGS sequence"/>
</dbReference>
<dbReference type="SUPFAM" id="SSF51395">
    <property type="entry name" value="FMN-linked oxidoreductases"/>
    <property type="match status" value="1"/>
</dbReference>
<proteinExistence type="predicted"/>
<dbReference type="AlphaFoldDB" id="A0A916QCH1"/>
<protein>
    <submittedName>
        <fullName evidence="1">Uncharacterized protein</fullName>
    </submittedName>
</protein>
<evidence type="ECO:0000313" key="1">
    <source>
        <dbReference type="EMBL" id="GFR37019.1"/>
    </source>
</evidence>
<organism evidence="1 2">
    <name type="scientific">Insulibacter thermoxylanivorax</name>
    <dbReference type="NCBI Taxonomy" id="2749268"/>
    <lineage>
        <taxon>Bacteria</taxon>
        <taxon>Bacillati</taxon>
        <taxon>Bacillota</taxon>
        <taxon>Bacilli</taxon>
        <taxon>Bacillales</taxon>
        <taxon>Paenibacillaceae</taxon>
        <taxon>Insulibacter</taxon>
    </lineage>
</organism>
<dbReference type="EMBL" id="BMAQ01000002">
    <property type="protein sequence ID" value="GFR37019.1"/>
    <property type="molecule type" value="Genomic_DNA"/>
</dbReference>
<comment type="caution">
    <text evidence="1">The sequence shown here is derived from an EMBL/GenBank/DDBJ whole genome shotgun (WGS) entry which is preliminary data.</text>
</comment>
<reference evidence="1" key="2">
    <citation type="journal article" date="2021" name="Data Brief">
        <title>Draft genome sequence data of the facultative, thermophilic, xylanolytic bacterium Paenibacillus sp. strain DA-C8.</title>
        <authorList>
            <person name="Chhe C."/>
            <person name="Uke A."/>
            <person name="Baramee S."/>
            <person name="Ungkulpasvich U."/>
            <person name="Tachaapaikoon C."/>
            <person name="Pason P."/>
            <person name="Waeonukul R."/>
            <person name="Ratanakhanokchai K."/>
            <person name="Kosugi A."/>
        </authorList>
    </citation>
    <scope>NUCLEOTIDE SEQUENCE</scope>
    <source>
        <strain evidence="1">DA-C8</strain>
    </source>
</reference>
<accession>A0A916QCH1</accession>
<keyword evidence="2" id="KW-1185">Reference proteome</keyword>
<dbReference type="Gene3D" id="3.20.20.70">
    <property type="entry name" value="Aldolase class I"/>
    <property type="match status" value="1"/>
</dbReference>
<evidence type="ECO:0000313" key="2">
    <source>
        <dbReference type="Proteomes" id="UP000654993"/>
    </source>
</evidence>
<sequence>MMLAEASAVQVGTASFIRPTAMIEILDGICDYMLRYGIREIRELVGKVEV</sequence>
<dbReference type="InterPro" id="IPR013785">
    <property type="entry name" value="Aldolase_TIM"/>
</dbReference>
<gene>
    <name evidence="1" type="ORF">PRECH8_03150</name>
</gene>